<dbReference type="InterPro" id="IPR003439">
    <property type="entry name" value="ABC_transporter-like_ATP-bd"/>
</dbReference>
<feature type="transmembrane region" description="Helical" evidence="14">
    <location>
        <begin position="31"/>
        <end position="52"/>
    </location>
</feature>
<dbReference type="CDD" id="cd18603">
    <property type="entry name" value="ABC_6TM_MRP1_2_3_6_D2_like"/>
    <property type="match status" value="1"/>
</dbReference>
<evidence type="ECO:0000256" key="9">
    <source>
        <dbReference type="ARBA" id="ARBA00022989"/>
    </source>
</evidence>
<evidence type="ECO:0000256" key="6">
    <source>
        <dbReference type="ARBA" id="ARBA00022741"/>
    </source>
</evidence>
<accession>A0A7F8RGZ8</accession>
<dbReference type="EC" id="7.6.2.3" evidence="11"/>
<feature type="transmembrane region" description="Helical" evidence="14">
    <location>
        <begin position="317"/>
        <end position="338"/>
    </location>
</feature>
<dbReference type="Pfam" id="PF00664">
    <property type="entry name" value="ABC_membrane"/>
    <property type="match status" value="1"/>
</dbReference>
<proteinExistence type="inferred from homology"/>
<feature type="domain" description="ABC transporter" evidence="15">
    <location>
        <begin position="855"/>
        <end position="1089"/>
    </location>
</feature>
<evidence type="ECO:0000256" key="12">
    <source>
        <dbReference type="ARBA" id="ARBA00047523"/>
    </source>
</evidence>
<dbReference type="InterPro" id="IPR050173">
    <property type="entry name" value="ABC_transporter_C-like"/>
</dbReference>
<feature type="transmembrane region" description="Helical" evidence="14">
    <location>
        <begin position="358"/>
        <end position="378"/>
    </location>
</feature>
<keyword evidence="9 14" id="KW-1133">Transmembrane helix</keyword>
<dbReference type="InterPro" id="IPR056227">
    <property type="entry name" value="TMD0_ABC"/>
</dbReference>
<feature type="transmembrane region" description="Helical" evidence="14">
    <location>
        <begin position="579"/>
        <end position="599"/>
    </location>
</feature>
<evidence type="ECO:0000313" key="18">
    <source>
        <dbReference type="RefSeq" id="XP_030892379.1"/>
    </source>
</evidence>
<evidence type="ECO:0000256" key="3">
    <source>
        <dbReference type="ARBA" id="ARBA00022448"/>
    </source>
</evidence>
<dbReference type="Pfam" id="PF00005">
    <property type="entry name" value="ABC_tran"/>
    <property type="match status" value="1"/>
</dbReference>
<dbReference type="FunFam" id="1.20.1560.10:FF:000001">
    <property type="entry name" value="ATP-binding cassette subfamily C member 1"/>
    <property type="match status" value="1"/>
</dbReference>
<dbReference type="GO" id="GO:0015431">
    <property type="term" value="F:ABC-type glutathione S-conjugate transporter activity"/>
    <property type="evidence" value="ECO:0007669"/>
    <property type="project" value="UniProtKB-EC"/>
</dbReference>
<feature type="transmembrane region" description="Helical" evidence="14">
    <location>
        <begin position="98"/>
        <end position="117"/>
    </location>
</feature>
<keyword evidence="7" id="KW-0067">ATP-binding</keyword>
<keyword evidence="5" id="KW-0677">Repeat</keyword>
<feature type="transmembrane region" description="Helical" evidence="14">
    <location>
        <begin position="652"/>
        <end position="671"/>
    </location>
</feature>
<dbReference type="GO" id="GO:0016324">
    <property type="term" value="C:apical plasma membrane"/>
    <property type="evidence" value="ECO:0007669"/>
    <property type="project" value="TreeGrafter"/>
</dbReference>
<dbReference type="KEGG" id="lww:102731694"/>
<evidence type="ECO:0000256" key="13">
    <source>
        <dbReference type="SAM" id="MobiDB-lite"/>
    </source>
</evidence>
<keyword evidence="10 14" id="KW-0472">Membrane</keyword>
<dbReference type="PROSITE" id="PS50929">
    <property type="entry name" value="ABC_TM1F"/>
    <property type="match status" value="1"/>
</dbReference>
<evidence type="ECO:0000256" key="4">
    <source>
        <dbReference type="ARBA" id="ARBA00022692"/>
    </source>
</evidence>
<feature type="transmembrane region" description="Helical" evidence="14">
    <location>
        <begin position="762"/>
        <end position="784"/>
    </location>
</feature>
<keyword evidence="8" id="KW-1278">Translocase</keyword>
<dbReference type="CDD" id="cd03244">
    <property type="entry name" value="ABCC_MRP_domain2"/>
    <property type="match status" value="1"/>
</dbReference>
<keyword evidence="4 14" id="KW-0812">Transmembrane</keyword>
<dbReference type="GO" id="GO:0005524">
    <property type="term" value="F:ATP binding"/>
    <property type="evidence" value="ECO:0007669"/>
    <property type="project" value="UniProtKB-KW"/>
</dbReference>
<evidence type="ECO:0000259" key="15">
    <source>
        <dbReference type="PROSITE" id="PS50893"/>
    </source>
</evidence>
<dbReference type="InterPro" id="IPR036640">
    <property type="entry name" value="ABC1_TM_sf"/>
</dbReference>
<comment type="similarity">
    <text evidence="2">Belongs to the ABC transporter superfamily. ABCC family. Conjugate transporter (TC 3.A.1.208) subfamily.</text>
</comment>
<evidence type="ECO:0000256" key="11">
    <source>
        <dbReference type="ARBA" id="ARBA00024220"/>
    </source>
</evidence>
<keyword evidence="17" id="KW-1185">Reference proteome</keyword>
<feature type="transmembrane region" description="Helical" evidence="14">
    <location>
        <begin position="64"/>
        <end position="86"/>
    </location>
</feature>
<comment type="catalytic activity">
    <reaction evidence="12">
        <text>leukotriene C4(in) + ATP + H2O = leukotriene C4(out) + ADP + phosphate + H(+)</text>
        <dbReference type="Rhea" id="RHEA:38963"/>
        <dbReference type="ChEBI" id="CHEBI:15377"/>
        <dbReference type="ChEBI" id="CHEBI:15378"/>
        <dbReference type="ChEBI" id="CHEBI:30616"/>
        <dbReference type="ChEBI" id="CHEBI:43474"/>
        <dbReference type="ChEBI" id="CHEBI:57973"/>
        <dbReference type="ChEBI" id="CHEBI:456216"/>
    </reaction>
    <physiologicalReaction direction="left-to-right" evidence="12">
        <dbReference type="Rhea" id="RHEA:38964"/>
    </physiologicalReaction>
</comment>
<evidence type="ECO:0000256" key="7">
    <source>
        <dbReference type="ARBA" id="ARBA00022840"/>
    </source>
</evidence>
<dbReference type="SUPFAM" id="SSF90123">
    <property type="entry name" value="ABC transporter transmembrane region"/>
    <property type="match status" value="2"/>
</dbReference>
<dbReference type="InterPro" id="IPR011527">
    <property type="entry name" value="ABC1_TM_dom"/>
</dbReference>
<name>A0A7F8RGZ8_LEPWE</name>
<feature type="transmembrane region" description="Helical" evidence="14">
    <location>
        <begin position="528"/>
        <end position="549"/>
    </location>
</feature>
<dbReference type="Gene3D" id="3.40.50.300">
    <property type="entry name" value="P-loop containing nucleotide triphosphate hydrolases"/>
    <property type="match status" value="1"/>
</dbReference>
<dbReference type="CTD" id="1244"/>
<keyword evidence="6" id="KW-0547">Nucleotide-binding</keyword>
<sequence>MLEKFCNSTFWNSSFLDSPEADLPLCFEQTVLVWIPLGFLWFLAPWQLLHVYRSKIKRSPITKLYLAKQVLVGFLLILAAIELALVLTEDSGQATVPAIRYTNPSLYLGTWLLVLLIQHSRRWCMQKDSWFLSLFWILSILCGIFQLQTLIRTLLKGSNSNLAYSCLFFICYALQILILILSAFSEKDASSTNPSFTASFLSSITFSWYDSIIMKGYKQPLTLEDVWDVDEEIKTKALVSTFEKHMVGELQKARKALQGRQRRKAWRGSGDGLHGLNKNQSQSQDIIVLEEVKKKKKKSGTTKDFPKSWLVKTLFKTFYIMLLKSFLLKLVHDLLMFLSPQLLKLLISFTNDRDTHVWIAYLYSVLFFVVALIQSLCLQCYFQMCFKLGVSVRTTVMASIYRKVSGLRQTSLKKIPLNVSIYSKTEKSLVKEDTEEEDDCGLMPSVEEIPEDVASLTMKRENSLHQILSRNSRSNSRHRRSLRNSLKTRNVNTLKEEEEPVKGQKLIKKEFIQTGKVKFSIYLKYLQAVGWFSIFFIIFAYVINSVAYIGSNLWLSAWTNDSKTFNGTNYPASQRDLRIGVYGALGLVQGAFVIIANLWNAYGSTHASNILHRQLLTNILQAPMSFFDTTPTGRIVNRFSGDISTVDDTLPLSLRSWILCFLGIISTLVMICTATPIFIVVIIPLGLIYVSVQIFYVATSRQLKRLDSVTRSPIYSHFSETMSGLSVIRAFEHQQRFLKHNEVGIDTNQKCVFSWITSNRWLAVRLELIGNLIVFFSSLMMVIYRDTLSGDTVGFVLSNALNITQTLNWLVRMTSEIETNIVAVERINEYIKVENEAPWVTDKRPPPGWPSKGEIRFSNYQVRYRPELDLVLRGITCDIRSMEKIGVVGRTGAGKSSLTNGLFRILEAAGGQIIIDGVDIASIGLHDLREKLTIIPQDPILFSGSLRMNLDPFNNHSDEEIWKALELAHLKSFVSGLQLGLSHEVTEAGDNLSIGQRQLLCLARALLRKSKILVMDEATAAVDLETDHLIQTTIQKEFSHCTTITIAHRLHTIMDSDKIMVLDNGKIVEYGSPQELLRNSGPFYLMAKEAGIESVNSTSF</sequence>
<feature type="transmembrane region" description="Helical" evidence="14">
    <location>
        <begin position="677"/>
        <end position="698"/>
    </location>
</feature>
<evidence type="ECO:0000256" key="1">
    <source>
        <dbReference type="ARBA" id="ARBA00004127"/>
    </source>
</evidence>
<evidence type="ECO:0000256" key="14">
    <source>
        <dbReference type="SAM" id="Phobius"/>
    </source>
</evidence>
<evidence type="ECO:0000259" key="16">
    <source>
        <dbReference type="PROSITE" id="PS50929"/>
    </source>
</evidence>
<evidence type="ECO:0000256" key="2">
    <source>
        <dbReference type="ARBA" id="ARBA00009726"/>
    </source>
</evidence>
<evidence type="ECO:0000256" key="5">
    <source>
        <dbReference type="ARBA" id="ARBA00022737"/>
    </source>
</evidence>
<evidence type="ECO:0000313" key="17">
    <source>
        <dbReference type="Proteomes" id="UP000245341"/>
    </source>
</evidence>
<feature type="region of interest" description="Disordered" evidence="13">
    <location>
        <begin position="469"/>
        <end position="489"/>
    </location>
</feature>
<reference evidence="18" key="1">
    <citation type="submission" date="2025-08" db="UniProtKB">
        <authorList>
            <consortium name="RefSeq"/>
        </authorList>
    </citation>
    <scope>IDENTIFICATION</scope>
    <source>
        <tissue evidence="18">Liver</tissue>
    </source>
</reference>
<dbReference type="AlphaFoldDB" id="A0A7F8RGZ8"/>
<dbReference type="FunFam" id="3.40.50.300:FF:000074">
    <property type="entry name" value="Multidrug resistance-associated protein 5 isoform 1"/>
    <property type="match status" value="1"/>
</dbReference>
<dbReference type="OrthoDB" id="6500128at2759"/>
<organism evidence="17 18">
    <name type="scientific">Leptonychotes weddellii</name>
    <name type="common">Weddell seal</name>
    <name type="synonym">Otaria weddellii</name>
    <dbReference type="NCBI Taxonomy" id="9713"/>
    <lineage>
        <taxon>Eukaryota</taxon>
        <taxon>Metazoa</taxon>
        <taxon>Chordata</taxon>
        <taxon>Craniata</taxon>
        <taxon>Vertebrata</taxon>
        <taxon>Euteleostomi</taxon>
        <taxon>Mammalia</taxon>
        <taxon>Eutheria</taxon>
        <taxon>Laurasiatheria</taxon>
        <taxon>Carnivora</taxon>
        <taxon>Caniformia</taxon>
        <taxon>Pinnipedia</taxon>
        <taxon>Phocidae</taxon>
        <taxon>Monachinae</taxon>
        <taxon>Lobodontini</taxon>
        <taxon>Leptonychotes</taxon>
    </lineage>
</organism>
<dbReference type="Proteomes" id="UP000245341">
    <property type="component" value="Unplaced"/>
</dbReference>
<dbReference type="Gene3D" id="1.20.1560.10">
    <property type="entry name" value="ABC transporter type 1, transmembrane domain"/>
    <property type="match status" value="2"/>
</dbReference>
<dbReference type="InterPro" id="IPR027417">
    <property type="entry name" value="P-loop_NTPase"/>
</dbReference>
<evidence type="ECO:0000256" key="8">
    <source>
        <dbReference type="ARBA" id="ARBA00022967"/>
    </source>
</evidence>
<keyword evidence="3" id="KW-0813">Transport</keyword>
<protein>
    <recommendedName>
        <fullName evidence="11">ABC-type glutathione-S-conjugate transporter</fullName>
        <ecNumber evidence="11">7.6.2.3</ecNumber>
    </recommendedName>
</protein>
<dbReference type="PANTHER" id="PTHR24223">
    <property type="entry name" value="ATP-BINDING CASSETTE SUB-FAMILY C"/>
    <property type="match status" value="1"/>
</dbReference>
<dbReference type="PANTHER" id="PTHR24223:SF176">
    <property type="entry name" value="ATP-BINDING CASSETTE SUB-FAMILY C MEMBER 2"/>
    <property type="match status" value="1"/>
</dbReference>
<dbReference type="RefSeq" id="XP_030892379.1">
    <property type="nucleotide sequence ID" value="XM_031036519.1"/>
</dbReference>
<feature type="transmembrane region" description="Helical" evidence="14">
    <location>
        <begin position="162"/>
        <end position="184"/>
    </location>
</feature>
<feature type="transmembrane region" description="Helical" evidence="14">
    <location>
        <begin position="129"/>
        <end position="150"/>
    </location>
</feature>
<dbReference type="SMART" id="SM00382">
    <property type="entry name" value="AAA"/>
    <property type="match status" value="1"/>
</dbReference>
<gene>
    <name evidence="18" type="primary">ABCC2</name>
</gene>
<comment type="subcellular location">
    <subcellularLocation>
        <location evidence="1">Endomembrane system</location>
        <topology evidence="1">Multi-pass membrane protein</topology>
    </subcellularLocation>
</comment>
<dbReference type="GeneID" id="102731694"/>
<dbReference type="Pfam" id="PF24357">
    <property type="entry name" value="TMD0_ABC"/>
    <property type="match status" value="1"/>
</dbReference>
<dbReference type="InterPro" id="IPR003593">
    <property type="entry name" value="AAA+_ATPase"/>
</dbReference>
<dbReference type="GO" id="GO:0012505">
    <property type="term" value="C:endomembrane system"/>
    <property type="evidence" value="ECO:0007669"/>
    <property type="project" value="UniProtKB-SubCell"/>
</dbReference>
<dbReference type="SUPFAM" id="SSF52540">
    <property type="entry name" value="P-loop containing nucleoside triphosphate hydrolases"/>
    <property type="match status" value="1"/>
</dbReference>
<dbReference type="GO" id="GO:0016887">
    <property type="term" value="F:ATP hydrolysis activity"/>
    <property type="evidence" value="ECO:0007669"/>
    <property type="project" value="InterPro"/>
</dbReference>
<feature type="domain" description="ABC transmembrane type-1" evidence="16">
    <location>
        <begin position="535"/>
        <end position="819"/>
    </location>
</feature>
<evidence type="ECO:0000256" key="10">
    <source>
        <dbReference type="ARBA" id="ARBA00023136"/>
    </source>
</evidence>
<dbReference type="PROSITE" id="PS50893">
    <property type="entry name" value="ABC_TRANSPORTER_2"/>
    <property type="match status" value="1"/>
</dbReference>